<dbReference type="EMBL" id="CP042912">
    <property type="protein sequence ID" value="QEG24736.1"/>
    <property type="molecule type" value="Genomic_DNA"/>
</dbReference>
<sequence>MPENAKKTDTFKLMFTTLLYAPCTILAKIASQTRVNEVTIEADTVTKCRNWHAEFLRIPGNLILGFRRAPVKVLSTKQWFEREQELAGATVSRNALQLKKLNGKPLCELLAVEVSAERKLAAISVSMRSLFEFHLQFDQSHGDASATNVMIDELPNGELSASWFDFDVAHRATVSEVDGRADDLRALFFTARPWLSNADFARLFTEFNANYADDDVWQKLIETMSNPFQHCDVFHLAQQRRAKDCLNHE</sequence>
<gene>
    <name evidence="1" type="ORF">MFFC18_46580</name>
</gene>
<dbReference type="Proteomes" id="UP000322214">
    <property type="component" value="Chromosome"/>
</dbReference>
<evidence type="ECO:0000313" key="1">
    <source>
        <dbReference type="EMBL" id="QEG24736.1"/>
    </source>
</evidence>
<dbReference type="RefSeq" id="WP_075083705.1">
    <property type="nucleotide sequence ID" value="NZ_CP042912.1"/>
</dbReference>
<name>A0A5B9PJA6_9BACT</name>
<dbReference type="KEGG" id="mff:MFFC18_46580"/>
<dbReference type="AlphaFoldDB" id="A0A5B9PJA6"/>
<dbReference type="STRING" id="980251.GCA_001642875_00911"/>
<accession>A0A5B9PJA6</accession>
<reference evidence="1 2" key="1">
    <citation type="submission" date="2019-08" db="EMBL/GenBank/DDBJ databases">
        <title>Deep-cultivation of Planctomycetes and their phenomic and genomic characterization uncovers novel biology.</title>
        <authorList>
            <person name="Wiegand S."/>
            <person name="Jogler M."/>
            <person name="Boedeker C."/>
            <person name="Pinto D."/>
            <person name="Vollmers J."/>
            <person name="Rivas-Marin E."/>
            <person name="Kohn T."/>
            <person name="Peeters S.H."/>
            <person name="Heuer A."/>
            <person name="Rast P."/>
            <person name="Oberbeckmann S."/>
            <person name="Bunk B."/>
            <person name="Jeske O."/>
            <person name="Meyerdierks A."/>
            <person name="Storesund J.E."/>
            <person name="Kallscheuer N."/>
            <person name="Luecker S."/>
            <person name="Lage O.M."/>
            <person name="Pohl T."/>
            <person name="Merkel B.J."/>
            <person name="Hornburger P."/>
            <person name="Mueller R.-W."/>
            <person name="Bruemmer F."/>
            <person name="Labrenz M."/>
            <person name="Spormann A.M."/>
            <person name="Op den Camp H."/>
            <person name="Overmann J."/>
            <person name="Amann R."/>
            <person name="Jetten M.S.M."/>
            <person name="Mascher T."/>
            <person name="Medema M.H."/>
            <person name="Devos D.P."/>
            <person name="Kaster A.-K."/>
            <person name="Ovreas L."/>
            <person name="Rohde M."/>
            <person name="Galperin M.Y."/>
            <person name="Jogler C."/>
        </authorList>
    </citation>
    <scope>NUCLEOTIDE SEQUENCE [LARGE SCALE GENOMIC DNA]</scope>
    <source>
        <strain evidence="1 2">FC18</strain>
    </source>
</reference>
<organism evidence="1 2">
    <name type="scientific">Mariniblastus fucicola</name>
    <dbReference type="NCBI Taxonomy" id="980251"/>
    <lineage>
        <taxon>Bacteria</taxon>
        <taxon>Pseudomonadati</taxon>
        <taxon>Planctomycetota</taxon>
        <taxon>Planctomycetia</taxon>
        <taxon>Pirellulales</taxon>
        <taxon>Pirellulaceae</taxon>
        <taxon>Mariniblastus</taxon>
    </lineage>
</organism>
<evidence type="ECO:0000313" key="2">
    <source>
        <dbReference type="Proteomes" id="UP000322214"/>
    </source>
</evidence>
<protein>
    <submittedName>
        <fullName evidence="1">Uncharacterized protein</fullName>
    </submittedName>
</protein>
<keyword evidence="2" id="KW-1185">Reference proteome</keyword>
<proteinExistence type="predicted"/>